<dbReference type="PROSITE" id="PS50949">
    <property type="entry name" value="HTH_GNTR"/>
    <property type="match status" value="1"/>
</dbReference>
<dbReference type="RefSeq" id="WP_036992482.1">
    <property type="nucleotide sequence ID" value="NZ_BBQJ01000035.1"/>
</dbReference>
<keyword evidence="2" id="KW-0238">DNA-binding</keyword>
<dbReference type="InterPro" id="IPR011711">
    <property type="entry name" value="GntR_C"/>
</dbReference>
<keyword evidence="1" id="KW-0805">Transcription regulation</keyword>
<keyword evidence="3" id="KW-0804">Transcription</keyword>
<dbReference type="SMART" id="SM00895">
    <property type="entry name" value="FCD"/>
    <property type="match status" value="1"/>
</dbReference>
<evidence type="ECO:0000256" key="3">
    <source>
        <dbReference type="ARBA" id="ARBA00023163"/>
    </source>
</evidence>
<feature type="domain" description="HTH gntR-type" evidence="4">
    <location>
        <begin position="29"/>
        <end position="96"/>
    </location>
</feature>
<dbReference type="Pfam" id="PF07729">
    <property type="entry name" value="FCD"/>
    <property type="match status" value="1"/>
</dbReference>
<organism evidence="5">
    <name type="scientific">Pseudomonas abietaniphila</name>
    <dbReference type="NCBI Taxonomy" id="89065"/>
    <lineage>
        <taxon>Bacteria</taxon>
        <taxon>Pseudomonadati</taxon>
        <taxon>Pseudomonadota</taxon>
        <taxon>Gammaproteobacteria</taxon>
        <taxon>Pseudomonadales</taxon>
        <taxon>Pseudomonadaceae</taxon>
        <taxon>Pseudomonas</taxon>
    </lineage>
</organism>
<name>A0A6F8P9N3_9PSED</name>
<dbReference type="SUPFAM" id="SSF46785">
    <property type="entry name" value="Winged helix' DNA-binding domain"/>
    <property type="match status" value="1"/>
</dbReference>
<dbReference type="Gene3D" id="1.20.120.530">
    <property type="entry name" value="GntR ligand-binding domain-like"/>
    <property type="match status" value="1"/>
</dbReference>
<dbReference type="Pfam" id="PF00392">
    <property type="entry name" value="GntR"/>
    <property type="match status" value="1"/>
</dbReference>
<accession>A0A6F8P9N3</accession>
<evidence type="ECO:0000256" key="2">
    <source>
        <dbReference type="ARBA" id="ARBA00023125"/>
    </source>
</evidence>
<dbReference type="InterPro" id="IPR036390">
    <property type="entry name" value="WH_DNA-bd_sf"/>
</dbReference>
<dbReference type="PANTHER" id="PTHR43537">
    <property type="entry name" value="TRANSCRIPTIONAL REGULATOR, GNTR FAMILY"/>
    <property type="match status" value="1"/>
</dbReference>
<evidence type="ECO:0000256" key="1">
    <source>
        <dbReference type="ARBA" id="ARBA00023015"/>
    </source>
</evidence>
<sequence>MNTRTPSGVAMAGEKSFSDASTVPRAKMRSLIEVTFQRLRADIVEGRLAAGSRLGVEDLKSRYEVSGGTMREALSLLVAENLVQTQAQRGFHVTPMSLGDMRDLAATRIALESEALRQSVLNGDAEWEARIVSSFHRLSLIEEPTMRDPARWFNEWEPVNRGFHEALISACSSVWIRRFLSILYVHMERYRRLTAMHNPPTRNVHEEHLALRDSALARDAERCAALMAEHIESSISVVREFGLLR</sequence>
<dbReference type="InterPro" id="IPR000524">
    <property type="entry name" value="Tscrpt_reg_HTH_GntR"/>
</dbReference>
<dbReference type="SUPFAM" id="SSF48008">
    <property type="entry name" value="GntR ligand-binding domain-like"/>
    <property type="match status" value="1"/>
</dbReference>
<dbReference type="InterPro" id="IPR008920">
    <property type="entry name" value="TF_FadR/GntR_C"/>
</dbReference>
<proteinExistence type="predicted"/>
<reference evidence="5" key="1">
    <citation type="journal article" date="2019" name="Genes (Basel)">
        <title>Biphenyl/PCB Degrading bph Genes of Ten Bacterial Strains Isolated from Biphenyl-Contaminated Soil in Kitakyushu, Japan: Comparative and Dynamic Features as Integrative Conjugative Elements (ICEs).</title>
        <authorList>
            <person name="Hirose J."/>
            <person name="Fujihara H."/>
            <person name="Watanabe T."/>
            <person name="Kimura N."/>
            <person name="Suenaga H."/>
            <person name="Futagami T."/>
            <person name="Goto M."/>
            <person name="Suyama A."/>
            <person name="Furukawa K."/>
        </authorList>
    </citation>
    <scope>NUCLEOTIDE SEQUENCE</scope>
    <source>
        <strain evidence="5">KF701</strain>
    </source>
</reference>
<dbReference type="Gene3D" id="1.10.10.10">
    <property type="entry name" value="Winged helix-like DNA-binding domain superfamily/Winged helix DNA-binding domain"/>
    <property type="match status" value="1"/>
</dbReference>
<dbReference type="AlphaFoldDB" id="A0A6F8P9N3"/>
<protein>
    <submittedName>
        <fullName evidence="5">Transcriptional regulator, GntR family</fullName>
    </submittedName>
</protein>
<dbReference type="EMBL" id="LC469607">
    <property type="protein sequence ID" value="BBJ01295.1"/>
    <property type="molecule type" value="Genomic_DNA"/>
</dbReference>
<dbReference type="PANTHER" id="PTHR43537:SF20">
    <property type="entry name" value="HTH-TYPE TRANSCRIPTIONAL REPRESSOR GLAR"/>
    <property type="match status" value="1"/>
</dbReference>
<dbReference type="InterPro" id="IPR036388">
    <property type="entry name" value="WH-like_DNA-bd_sf"/>
</dbReference>
<dbReference type="GO" id="GO:0003700">
    <property type="term" value="F:DNA-binding transcription factor activity"/>
    <property type="evidence" value="ECO:0007669"/>
    <property type="project" value="InterPro"/>
</dbReference>
<evidence type="ECO:0000313" key="5">
    <source>
        <dbReference type="EMBL" id="BBJ01295.1"/>
    </source>
</evidence>
<dbReference type="GO" id="GO:0003677">
    <property type="term" value="F:DNA binding"/>
    <property type="evidence" value="ECO:0007669"/>
    <property type="project" value="UniProtKB-KW"/>
</dbReference>
<gene>
    <name evidence="5" type="primary">bphR</name>
</gene>
<evidence type="ECO:0000259" key="4">
    <source>
        <dbReference type="PROSITE" id="PS50949"/>
    </source>
</evidence>
<dbReference type="SMART" id="SM00345">
    <property type="entry name" value="HTH_GNTR"/>
    <property type="match status" value="1"/>
</dbReference>